<dbReference type="Proteomes" id="UP001201812">
    <property type="component" value="Unassembled WGS sequence"/>
</dbReference>
<organism evidence="1 2">
    <name type="scientific">Ditylenchus destructor</name>
    <dbReference type="NCBI Taxonomy" id="166010"/>
    <lineage>
        <taxon>Eukaryota</taxon>
        <taxon>Metazoa</taxon>
        <taxon>Ecdysozoa</taxon>
        <taxon>Nematoda</taxon>
        <taxon>Chromadorea</taxon>
        <taxon>Rhabditida</taxon>
        <taxon>Tylenchina</taxon>
        <taxon>Tylenchomorpha</taxon>
        <taxon>Sphaerularioidea</taxon>
        <taxon>Anguinidae</taxon>
        <taxon>Anguininae</taxon>
        <taxon>Ditylenchus</taxon>
    </lineage>
</organism>
<proteinExistence type="predicted"/>
<comment type="caution">
    <text evidence="1">The sequence shown here is derived from an EMBL/GenBank/DDBJ whole genome shotgun (WGS) entry which is preliminary data.</text>
</comment>
<sequence>MIDGDHNNKWLNNQRKTSDNPMLYMNVADWMDPSHLYDAYEGKRCVEEQFLDKLWRSVEIESAPPRPYEIKIDQFDSHEAK</sequence>
<evidence type="ECO:0000313" key="1">
    <source>
        <dbReference type="EMBL" id="KAI1694359.1"/>
    </source>
</evidence>
<gene>
    <name evidence="1" type="ORF">DdX_20153</name>
</gene>
<accession>A0AAD4MHR9</accession>
<evidence type="ECO:0000313" key="2">
    <source>
        <dbReference type="Proteomes" id="UP001201812"/>
    </source>
</evidence>
<dbReference type="EMBL" id="JAKKPZ010000519">
    <property type="protein sequence ID" value="KAI1694359.1"/>
    <property type="molecule type" value="Genomic_DNA"/>
</dbReference>
<dbReference type="AlphaFoldDB" id="A0AAD4MHR9"/>
<protein>
    <submittedName>
        <fullName evidence="1">Uncharacterized protein</fullName>
    </submittedName>
</protein>
<name>A0AAD4MHR9_9BILA</name>
<keyword evidence="2" id="KW-1185">Reference proteome</keyword>
<reference evidence="1" key="1">
    <citation type="submission" date="2022-01" db="EMBL/GenBank/DDBJ databases">
        <title>Genome Sequence Resource for Two Populations of Ditylenchus destructor, the Migratory Endoparasitic Phytonematode.</title>
        <authorList>
            <person name="Zhang H."/>
            <person name="Lin R."/>
            <person name="Xie B."/>
        </authorList>
    </citation>
    <scope>NUCLEOTIDE SEQUENCE</scope>
    <source>
        <strain evidence="1">BazhouSP</strain>
    </source>
</reference>